<dbReference type="EMBL" id="QGKW02001660">
    <property type="protein sequence ID" value="KAF2581295.1"/>
    <property type="molecule type" value="Genomic_DNA"/>
</dbReference>
<sequence length="110" mass="12365">MGDPLGIGLVQDTPGTLHRFKNVSWKPPPAVDQEVNSPSLNPQQNQLTINLAPTQHEMRELERQQMRELLLEDINQATQQYLNCPDPTEAAARRLRVLASEKRGQVGETV</sequence>
<proteinExistence type="predicted"/>
<comment type="caution">
    <text evidence="1">The sequence shown here is derived from an EMBL/GenBank/DDBJ whole genome shotgun (WGS) entry which is preliminary data.</text>
</comment>
<protein>
    <submittedName>
        <fullName evidence="1">Uncharacterized protein</fullName>
    </submittedName>
</protein>
<dbReference type="Proteomes" id="UP000712281">
    <property type="component" value="Unassembled WGS sequence"/>
</dbReference>
<evidence type="ECO:0000313" key="1">
    <source>
        <dbReference type="EMBL" id="KAF2581295.1"/>
    </source>
</evidence>
<reference evidence="1" key="1">
    <citation type="submission" date="2019-12" db="EMBL/GenBank/DDBJ databases">
        <title>Genome sequencing and annotation of Brassica cretica.</title>
        <authorList>
            <person name="Studholme D.J."/>
            <person name="Sarris P.F."/>
        </authorList>
    </citation>
    <scope>NUCLEOTIDE SEQUENCE</scope>
    <source>
        <strain evidence="1">PFS-001/15</strain>
        <tissue evidence="1">Leaf</tissue>
    </source>
</reference>
<evidence type="ECO:0000313" key="2">
    <source>
        <dbReference type="Proteomes" id="UP000712281"/>
    </source>
</evidence>
<organism evidence="1 2">
    <name type="scientific">Brassica cretica</name>
    <name type="common">Mustard</name>
    <dbReference type="NCBI Taxonomy" id="69181"/>
    <lineage>
        <taxon>Eukaryota</taxon>
        <taxon>Viridiplantae</taxon>
        <taxon>Streptophyta</taxon>
        <taxon>Embryophyta</taxon>
        <taxon>Tracheophyta</taxon>
        <taxon>Spermatophyta</taxon>
        <taxon>Magnoliopsida</taxon>
        <taxon>eudicotyledons</taxon>
        <taxon>Gunneridae</taxon>
        <taxon>Pentapetalae</taxon>
        <taxon>rosids</taxon>
        <taxon>malvids</taxon>
        <taxon>Brassicales</taxon>
        <taxon>Brassicaceae</taxon>
        <taxon>Brassiceae</taxon>
        <taxon>Brassica</taxon>
    </lineage>
</organism>
<accession>A0A8S9JGW2</accession>
<name>A0A8S9JGW2_BRACR</name>
<gene>
    <name evidence="1" type="ORF">F2Q68_00006107</name>
</gene>
<dbReference type="AlphaFoldDB" id="A0A8S9JGW2"/>